<keyword evidence="7" id="KW-0653">Protein transport</keyword>
<comment type="caution">
    <text evidence="8">The sequence shown here is derived from an EMBL/GenBank/DDBJ whole genome shotgun (WGS) entry which is preliminary data.</text>
</comment>
<accession>A0ABS9CCT9</accession>
<protein>
    <submittedName>
        <fullName evidence="8">Biopolymer transporter ExbD</fullName>
    </submittedName>
</protein>
<dbReference type="PANTHER" id="PTHR30558:SF3">
    <property type="entry name" value="BIOPOLYMER TRANSPORT PROTEIN EXBD-RELATED"/>
    <property type="match status" value="1"/>
</dbReference>
<keyword evidence="5" id="KW-1133">Transmembrane helix</keyword>
<gene>
    <name evidence="8" type="ORF">I6E12_02185</name>
</gene>
<dbReference type="EMBL" id="JADYTN010000003">
    <property type="protein sequence ID" value="MCF2562927.1"/>
    <property type="molecule type" value="Genomic_DNA"/>
</dbReference>
<evidence type="ECO:0000256" key="5">
    <source>
        <dbReference type="ARBA" id="ARBA00022989"/>
    </source>
</evidence>
<organism evidence="8 9">
    <name type="scientific">Xylanibacter brevis</name>
    <dbReference type="NCBI Taxonomy" id="83231"/>
    <lineage>
        <taxon>Bacteria</taxon>
        <taxon>Pseudomonadati</taxon>
        <taxon>Bacteroidota</taxon>
        <taxon>Bacteroidia</taxon>
        <taxon>Bacteroidales</taxon>
        <taxon>Prevotellaceae</taxon>
        <taxon>Xylanibacter</taxon>
    </lineage>
</organism>
<evidence type="ECO:0000256" key="2">
    <source>
        <dbReference type="ARBA" id="ARBA00005811"/>
    </source>
</evidence>
<evidence type="ECO:0000313" key="9">
    <source>
        <dbReference type="Proteomes" id="UP001200470"/>
    </source>
</evidence>
<comment type="similarity">
    <text evidence="2 7">Belongs to the ExbD/TolR family.</text>
</comment>
<evidence type="ECO:0000256" key="4">
    <source>
        <dbReference type="ARBA" id="ARBA00022692"/>
    </source>
</evidence>
<keyword evidence="7" id="KW-0813">Transport</keyword>
<keyword evidence="4 7" id="KW-0812">Transmembrane</keyword>
<sequence length="189" mass="21510">MFICRHHHEVPLLNTTSTADISFMLLVFFLMTSSMNSDKGLSRQLPPTKSEQSATTDINRSNVLQIHLDANDALWIDGQTVADEQLQHEVESFLASRQSQRFMIEVTTDRRTSYDAYFNMQNTIVAAFHTLRETMAQKQFGIHFTQCNDQQRNIITQRYPLRISEAVTDNITIPTSPKATSATEKGGRP</sequence>
<proteinExistence type="inferred from homology"/>
<evidence type="ECO:0000256" key="6">
    <source>
        <dbReference type="ARBA" id="ARBA00023136"/>
    </source>
</evidence>
<evidence type="ECO:0000256" key="1">
    <source>
        <dbReference type="ARBA" id="ARBA00004162"/>
    </source>
</evidence>
<keyword evidence="9" id="KW-1185">Reference proteome</keyword>
<evidence type="ECO:0000256" key="3">
    <source>
        <dbReference type="ARBA" id="ARBA00022475"/>
    </source>
</evidence>
<comment type="subcellular location">
    <subcellularLocation>
        <location evidence="1">Cell membrane</location>
        <topology evidence="1">Single-pass membrane protein</topology>
    </subcellularLocation>
    <subcellularLocation>
        <location evidence="7">Cell membrane</location>
        <topology evidence="7">Single-pass type II membrane protein</topology>
    </subcellularLocation>
</comment>
<dbReference type="Pfam" id="PF02472">
    <property type="entry name" value="ExbD"/>
    <property type="match status" value="1"/>
</dbReference>
<dbReference type="PANTHER" id="PTHR30558">
    <property type="entry name" value="EXBD MEMBRANE COMPONENT OF PMF-DRIVEN MACROMOLECULE IMPORT SYSTEM"/>
    <property type="match status" value="1"/>
</dbReference>
<evidence type="ECO:0000256" key="7">
    <source>
        <dbReference type="RuleBase" id="RU003879"/>
    </source>
</evidence>
<reference evidence="8 9" key="1">
    <citation type="submission" date="2020-12" db="EMBL/GenBank/DDBJ databases">
        <title>Whole genome sequences of gut porcine anaerobes.</title>
        <authorList>
            <person name="Kubasova T."/>
            <person name="Jahodarova E."/>
            <person name="Rychlik I."/>
        </authorList>
    </citation>
    <scope>NUCLEOTIDE SEQUENCE [LARGE SCALE GENOMIC DNA]</scope>
    <source>
        <strain evidence="8 9">An925</strain>
    </source>
</reference>
<dbReference type="Proteomes" id="UP001200470">
    <property type="component" value="Unassembled WGS sequence"/>
</dbReference>
<name>A0ABS9CCT9_9BACT</name>
<dbReference type="InterPro" id="IPR003400">
    <property type="entry name" value="ExbD"/>
</dbReference>
<evidence type="ECO:0000313" key="8">
    <source>
        <dbReference type="EMBL" id="MCF2562927.1"/>
    </source>
</evidence>
<dbReference type="RefSeq" id="WP_301637432.1">
    <property type="nucleotide sequence ID" value="NZ_JADYTN010000003.1"/>
</dbReference>
<keyword evidence="3" id="KW-1003">Cell membrane</keyword>
<keyword evidence="6" id="KW-0472">Membrane</keyword>